<feature type="region of interest" description="Disordered" evidence="1">
    <location>
        <begin position="62"/>
        <end position="118"/>
    </location>
</feature>
<proteinExistence type="predicted"/>
<evidence type="ECO:0000313" key="3">
    <source>
        <dbReference type="Proteomes" id="UP000673691"/>
    </source>
</evidence>
<evidence type="ECO:0000256" key="1">
    <source>
        <dbReference type="SAM" id="MobiDB-lite"/>
    </source>
</evidence>
<protein>
    <submittedName>
        <fullName evidence="2">Uncharacterized protein</fullName>
    </submittedName>
</protein>
<dbReference type="AlphaFoldDB" id="A0A8H7ZSJ5"/>
<dbReference type="Proteomes" id="UP000673691">
    <property type="component" value="Unassembled WGS sequence"/>
</dbReference>
<sequence>MLLKSQKKDALLFFDVCTYLPYCARWLPLKDDPGEGAWAEFGGAPKKPSLLLAYHPRIIRGPSVVGGRETHDDRRALRSRGPRFPHARSATAGLPPPADQKSTKRAGRRRQATVTPEK</sequence>
<evidence type="ECO:0000313" key="2">
    <source>
        <dbReference type="EMBL" id="KAG5458803.1"/>
    </source>
</evidence>
<name>A0A8H7ZSJ5_9FUNG</name>
<organism evidence="2 3">
    <name type="scientific">Olpidium bornovanus</name>
    <dbReference type="NCBI Taxonomy" id="278681"/>
    <lineage>
        <taxon>Eukaryota</taxon>
        <taxon>Fungi</taxon>
        <taxon>Fungi incertae sedis</taxon>
        <taxon>Olpidiomycota</taxon>
        <taxon>Olpidiomycotina</taxon>
        <taxon>Olpidiomycetes</taxon>
        <taxon>Olpidiales</taxon>
        <taxon>Olpidiaceae</taxon>
        <taxon>Olpidium</taxon>
    </lineage>
</organism>
<keyword evidence="3" id="KW-1185">Reference proteome</keyword>
<feature type="compositionally biased region" description="Basic residues" evidence="1">
    <location>
        <begin position="77"/>
        <end position="86"/>
    </location>
</feature>
<dbReference type="EMBL" id="JAEFCI010007880">
    <property type="protein sequence ID" value="KAG5458803.1"/>
    <property type="molecule type" value="Genomic_DNA"/>
</dbReference>
<reference evidence="2 3" key="1">
    <citation type="journal article" name="Sci. Rep.">
        <title>Genome-scale phylogenetic analyses confirm Olpidium as the closest living zoosporic fungus to the non-flagellated, terrestrial fungi.</title>
        <authorList>
            <person name="Chang Y."/>
            <person name="Rochon D."/>
            <person name="Sekimoto S."/>
            <person name="Wang Y."/>
            <person name="Chovatia M."/>
            <person name="Sandor L."/>
            <person name="Salamov A."/>
            <person name="Grigoriev I.V."/>
            <person name="Stajich J.E."/>
            <person name="Spatafora J.W."/>
        </authorList>
    </citation>
    <scope>NUCLEOTIDE SEQUENCE [LARGE SCALE GENOMIC DNA]</scope>
    <source>
        <strain evidence="2">S191</strain>
    </source>
</reference>
<gene>
    <name evidence="2" type="ORF">BJ554DRAFT_903</name>
</gene>
<accession>A0A8H7ZSJ5</accession>
<comment type="caution">
    <text evidence="2">The sequence shown here is derived from an EMBL/GenBank/DDBJ whole genome shotgun (WGS) entry which is preliminary data.</text>
</comment>